<accession>A0A8G2EY97</accession>
<dbReference type="InterPro" id="IPR002123">
    <property type="entry name" value="Plipid/glycerol_acylTrfase"/>
</dbReference>
<comment type="pathway">
    <text evidence="1">Lipid metabolism.</text>
</comment>
<keyword evidence="9" id="KW-1185">Reference proteome</keyword>
<reference evidence="8 9" key="1">
    <citation type="submission" date="2016-10" db="EMBL/GenBank/DDBJ databases">
        <authorList>
            <person name="Varghese N."/>
            <person name="Submissions S."/>
        </authorList>
    </citation>
    <scope>NUCLEOTIDE SEQUENCE [LARGE SCALE GENOMIC DNA]</scope>
    <source>
        <strain evidence="8 9">DSM 18839</strain>
    </source>
</reference>
<keyword evidence="5 8" id="KW-0012">Acyltransferase</keyword>
<gene>
    <name evidence="8" type="ORF">SAMN05660686_02183</name>
</gene>
<evidence type="ECO:0000259" key="7">
    <source>
        <dbReference type="SMART" id="SM00563"/>
    </source>
</evidence>
<keyword evidence="6" id="KW-0812">Transmembrane</keyword>
<dbReference type="GO" id="GO:0006654">
    <property type="term" value="P:phosphatidic acid biosynthetic process"/>
    <property type="evidence" value="ECO:0007669"/>
    <property type="project" value="TreeGrafter"/>
</dbReference>
<dbReference type="Proteomes" id="UP000198615">
    <property type="component" value="Unassembled WGS sequence"/>
</dbReference>
<feature type="transmembrane region" description="Helical" evidence="6">
    <location>
        <begin position="48"/>
        <end position="69"/>
    </location>
</feature>
<name>A0A8G2EY97_9PROT</name>
<evidence type="ECO:0000256" key="5">
    <source>
        <dbReference type="ARBA" id="ARBA00023315"/>
    </source>
</evidence>
<dbReference type="GO" id="GO:0003841">
    <property type="term" value="F:1-acylglycerol-3-phosphate O-acyltransferase activity"/>
    <property type="evidence" value="ECO:0007669"/>
    <property type="project" value="TreeGrafter"/>
</dbReference>
<dbReference type="PANTHER" id="PTHR10434">
    <property type="entry name" value="1-ACYL-SN-GLYCEROL-3-PHOSPHATE ACYLTRANSFERASE"/>
    <property type="match status" value="1"/>
</dbReference>
<evidence type="ECO:0000256" key="3">
    <source>
        <dbReference type="ARBA" id="ARBA00022679"/>
    </source>
</evidence>
<evidence type="ECO:0000256" key="2">
    <source>
        <dbReference type="ARBA" id="ARBA00022516"/>
    </source>
</evidence>
<keyword evidence="4" id="KW-0443">Lipid metabolism</keyword>
<dbReference type="Pfam" id="PF01553">
    <property type="entry name" value="Acyltransferase"/>
    <property type="match status" value="1"/>
</dbReference>
<evidence type="ECO:0000313" key="9">
    <source>
        <dbReference type="Proteomes" id="UP000198615"/>
    </source>
</evidence>
<organism evidence="8 9">
    <name type="scientific">Thalassobaculum litoreum DSM 18839</name>
    <dbReference type="NCBI Taxonomy" id="1123362"/>
    <lineage>
        <taxon>Bacteria</taxon>
        <taxon>Pseudomonadati</taxon>
        <taxon>Pseudomonadota</taxon>
        <taxon>Alphaproteobacteria</taxon>
        <taxon>Rhodospirillales</taxon>
        <taxon>Thalassobaculaceae</taxon>
        <taxon>Thalassobaculum</taxon>
    </lineage>
</organism>
<keyword evidence="6" id="KW-0472">Membrane</keyword>
<dbReference type="AlphaFoldDB" id="A0A8G2EY97"/>
<sequence>MAEAAYGSTTTHRPGPVYVDEVEERRLLDHGHGMIRSETRAAIRLTTYLLLTLSLIPVQAFAVLFRLRLAERLPRFYHRLCTRILGIQVVVRGRRVRERPVLFVANHVSYLDITALGSVVTGGFIAKSEVAGWPLFGILAKLQRTVFIARKRTAVAKHGDEIAQRLEAGDNLILFPEGTSGDGTRVLPFKSAFFSVAERRPRGQALTVQPVSIAYTRLNEVPLGRGLRPFFAWYGDMDLLPHLWTVAALGKLTVVIEFHAPVTVDEVGSRKALATKVQDQVAGGLARANAGR</sequence>
<dbReference type="PANTHER" id="PTHR10434:SF64">
    <property type="entry name" value="1-ACYL-SN-GLYCEROL-3-PHOSPHATE ACYLTRANSFERASE-RELATED"/>
    <property type="match status" value="1"/>
</dbReference>
<feature type="domain" description="Phospholipid/glycerol acyltransferase" evidence="7">
    <location>
        <begin position="101"/>
        <end position="216"/>
    </location>
</feature>
<keyword evidence="3 8" id="KW-0808">Transferase</keyword>
<keyword evidence="6" id="KW-1133">Transmembrane helix</keyword>
<keyword evidence="2" id="KW-0444">Lipid biosynthesis</keyword>
<dbReference type="SMART" id="SM00563">
    <property type="entry name" value="PlsC"/>
    <property type="match status" value="1"/>
</dbReference>
<dbReference type="RefSeq" id="WP_245701957.1">
    <property type="nucleotide sequence ID" value="NZ_FNBW01000006.1"/>
</dbReference>
<dbReference type="EMBL" id="FNBW01000006">
    <property type="protein sequence ID" value="SDF74969.1"/>
    <property type="molecule type" value="Genomic_DNA"/>
</dbReference>
<dbReference type="SUPFAM" id="SSF69593">
    <property type="entry name" value="Glycerol-3-phosphate (1)-acyltransferase"/>
    <property type="match status" value="1"/>
</dbReference>
<evidence type="ECO:0000256" key="4">
    <source>
        <dbReference type="ARBA" id="ARBA00023098"/>
    </source>
</evidence>
<evidence type="ECO:0000313" key="8">
    <source>
        <dbReference type="EMBL" id="SDF74969.1"/>
    </source>
</evidence>
<evidence type="ECO:0000256" key="6">
    <source>
        <dbReference type="SAM" id="Phobius"/>
    </source>
</evidence>
<dbReference type="CDD" id="cd07989">
    <property type="entry name" value="LPLAT_AGPAT-like"/>
    <property type="match status" value="1"/>
</dbReference>
<evidence type="ECO:0000256" key="1">
    <source>
        <dbReference type="ARBA" id="ARBA00005189"/>
    </source>
</evidence>
<protein>
    <submittedName>
        <fullName evidence="8">1-acyl-sn-glycerol-3-phosphate acyltransferase</fullName>
    </submittedName>
</protein>
<comment type="caution">
    <text evidence="8">The sequence shown here is derived from an EMBL/GenBank/DDBJ whole genome shotgun (WGS) entry which is preliminary data.</text>
</comment>
<proteinExistence type="predicted"/>